<dbReference type="GeneID" id="18500950"/>
<dbReference type="EMBL" id="KF623294">
    <property type="protein sequence ID" value="AGX01773.1"/>
    <property type="molecule type" value="Genomic_DNA"/>
</dbReference>
<evidence type="ECO:0000313" key="2">
    <source>
        <dbReference type="Proteomes" id="UP000204235"/>
    </source>
</evidence>
<reference evidence="1 2" key="1">
    <citation type="journal article" date="2014" name="FEMS Microbiol. Lett.">
        <title>The genome of the Erwinia amylovora phage PhiEaH1 reveals greater diversity and broadens the applicability of phages for the treatment of fire blight.</title>
        <authorList>
            <person name="Meczker K."/>
            <person name="Domotor D."/>
            <person name="Vass J."/>
            <person name="Rakhely G."/>
            <person name="Schneider G."/>
            <person name="Kovacs T."/>
        </authorList>
    </citation>
    <scope>NUCLEOTIDE SEQUENCE [LARGE SCALE GENOMIC DNA]</scope>
</reference>
<dbReference type="KEGG" id="vg:18500950"/>
<proteinExistence type="predicted"/>
<protein>
    <submittedName>
        <fullName evidence="1">Uncharacterized protein</fullName>
    </submittedName>
</protein>
<dbReference type="RefSeq" id="YP_009010104.1">
    <property type="nucleotide sequence ID" value="NC_023610.1"/>
</dbReference>
<keyword evidence="2" id="KW-1185">Reference proteome</keyword>
<accession>W8D0G0</accession>
<evidence type="ECO:0000313" key="1">
    <source>
        <dbReference type="EMBL" id="AGX01773.1"/>
    </source>
</evidence>
<sequence length="206" mass="23805">MIHSHGALRSSLALAYLVNMEIQVLQNFREMALKLPTNRDSCRFVRGIIEWTRNNHTWKALPLSLRLRVLIPMSLASRQGTYHGMVGKINEVASTISYSTTRGKKLPPVWFNLRDVTAGVEQVAYREMGIRFCGRIRNYFAGKEGCLDLTFWNQLCELEQSAYQEEVSAKIYREAFTMRYLRLVEIAKAQLSDMSDTEFQTRSKQI</sequence>
<organism evidence="1 2">
    <name type="scientific">Erwinia phage PhiEaH1</name>
    <dbReference type="NCBI Taxonomy" id="1401669"/>
    <lineage>
        <taxon>Viruses</taxon>
        <taxon>Duplodnaviria</taxon>
        <taxon>Heunggongvirae</taxon>
        <taxon>Uroviricota</taxon>
        <taxon>Caudoviricetes</taxon>
        <taxon>Chimalliviridae</taxon>
        <taxon>Iapetusvirus</taxon>
        <taxon>Iapetusvirus EaH1</taxon>
    </lineage>
</organism>
<dbReference type="Proteomes" id="UP000204235">
    <property type="component" value="Segment"/>
</dbReference>
<name>W8D0G0_9CAUD</name>